<dbReference type="Gramene" id="RZC80464">
    <property type="protein sequence ID" value="RZC80464"/>
    <property type="gene ID" value="C5167_043042"/>
</dbReference>
<feature type="region of interest" description="Disordered" evidence="1">
    <location>
        <begin position="106"/>
        <end position="133"/>
    </location>
</feature>
<protein>
    <submittedName>
        <fullName evidence="2">Uncharacterized protein</fullName>
    </submittedName>
</protein>
<dbReference type="EMBL" id="CM010724">
    <property type="protein sequence ID" value="RZC80464.1"/>
    <property type="molecule type" value="Genomic_DNA"/>
</dbReference>
<evidence type="ECO:0000313" key="2">
    <source>
        <dbReference type="EMBL" id="RZC80464.1"/>
    </source>
</evidence>
<reference evidence="2 3" key="1">
    <citation type="journal article" date="2018" name="Science">
        <title>The opium poppy genome and morphinan production.</title>
        <authorList>
            <person name="Guo L."/>
            <person name="Winzer T."/>
            <person name="Yang X."/>
            <person name="Li Y."/>
            <person name="Ning Z."/>
            <person name="He Z."/>
            <person name="Teodor R."/>
            <person name="Lu Y."/>
            <person name="Bowser T.A."/>
            <person name="Graham I.A."/>
            <person name="Ye K."/>
        </authorList>
    </citation>
    <scope>NUCLEOTIDE SEQUENCE [LARGE SCALE GENOMIC DNA]</scope>
    <source>
        <strain evidence="3">cv. HN1</strain>
        <tissue evidence="2">Leaves</tissue>
    </source>
</reference>
<dbReference type="AlphaFoldDB" id="A0A4Y7L4J8"/>
<organism evidence="2 3">
    <name type="scientific">Papaver somniferum</name>
    <name type="common">Opium poppy</name>
    <dbReference type="NCBI Taxonomy" id="3469"/>
    <lineage>
        <taxon>Eukaryota</taxon>
        <taxon>Viridiplantae</taxon>
        <taxon>Streptophyta</taxon>
        <taxon>Embryophyta</taxon>
        <taxon>Tracheophyta</taxon>
        <taxon>Spermatophyta</taxon>
        <taxon>Magnoliopsida</taxon>
        <taxon>Ranunculales</taxon>
        <taxon>Papaveraceae</taxon>
        <taxon>Papaveroideae</taxon>
        <taxon>Papaver</taxon>
    </lineage>
</organism>
<proteinExistence type="predicted"/>
<sequence>MLVNAGKLHFGGIPPSCTSLDRNEVLKIDEIVAYGGGNESALSREGSDAGVESVAVTVKLDSCDNGVGTEIESSFLTTGNEEKLNEKKLWLSTAFAVSLLTTIDSKDEPVDRGSRGRGLASKEGTPVTLANKG</sequence>
<dbReference type="Proteomes" id="UP000316621">
    <property type="component" value="Chromosome 10"/>
</dbReference>
<gene>
    <name evidence="2" type="ORF">C5167_043042</name>
</gene>
<evidence type="ECO:0000256" key="1">
    <source>
        <dbReference type="SAM" id="MobiDB-lite"/>
    </source>
</evidence>
<name>A0A4Y7L4J8_PAPSO</name>
<keyword evidence="3" id="KW-1185">Reference proteome</keyword>
<evidence type="ECO:0000313" key="3">
    <source>
        <dbReference type="Proteomes" id="UP000316621"/>
    </source>
</evidence>
<accession>A0A4Y7L4J8</accession>